<name>A0A841IRX5_9ACTN</name>
<dbReference type="EMBL" id="JACHJO010000002">
    <property type="protein sequence ID" value="MBB6118958.1"/>
    <property type="molecule type" value="Genomic_DNA"/>
</dbReference>
<keyword evidence="7" id="KW-1185">Reference proteome</keyword>
<evidence type="ECO:0000259" key="5">
    <source>
        <dbReference type="PROSITE" id="PS51677"/>
    </source>
</evidence>
<keyword evidence="4" id="KW-0732">Signal</keyword>
<evidence type="ECO:0000256" key="4">
    <source>
        <dbReference type="SAM" id="SignalP"/>
    </source>
</evidence>
<organism evidence="6 7">
    <name type="scientific">Nocardiopsis algeriensis</name>
    <dbReference type="NCBI Taxonomy" id="1478215"/>
    <lineage>
        <taxon>Bacteria</taxon>
        <taxon>Bacillati</taxon>
        <taxon>Actinomycetota</taxon>
        <taxon>Actinomycetes</taxon>
        <taxon>Streptosporangiales</taxon>
        <taxon>Nocardiopsidaceae</taxon>
        <taxon>Nocardiopsis</taxon>
    </lineage>
</organism>
<dbReference type="GO" id="GO:0016020">
    <property type="term" value="C:membrane"/>
    <property type="evidence" value="ECO:0007669"/>
    <property type="project" value="TreeGrafter"/>
</dbReference>
<evidence type="ECO:0000256" key="1">
    <source>
        <dbReference type="ARBA" id="ARBA00022723"/>
    </source>
</evidence>
<dbReference type="AlphaFoldDB" id="A0A841IRX5"/>
<proteinExistence type="predicted"/>
<feature type="signal peptide" evidence="4">
    <location>
        <begin position="1"/>
        <end position="30"/>
    </location>
</feature>
<dbReference type="PROSITE" id="PS51677">
    <property type="entry name" value="NODB"/>
    <property type="match status" value="1"/>
</dbReference>
<dbReference type="PANTHER" id="PTHR10587">
    <property type="entry name" value="GLYCOSYL TRANSFERASE-RELATED"/>
    <property type="match status" value="1"/>
</dbReference>
<comment type="caution">
    <text evidence="6">The sequence shown here is derived from an EMBL/GenBank/DDBJ whole genome shotgun (WGS) entry which is preliminary data.</text>
</comment>
<dbReference type="InterPro" id="IPR050248">
    <property type="entry name" value="Polysacc_deacetylase_ArnD"/>
</dbReference>
<dbReference type="CDD" id="cd10917">
    <property type="entry name" value="CE4_NodB_like_6s_7s"/>
    <property type="match status" value="1"/>
</dbReference>
<dbReference type="Gene3D" id="3.20.20.370">
    <property type="entry name" value="Glycoside hydrolase/deacetylase"/>
    <property type="match status" value="1"/>
</dbReference>
<dbReference type="GO" id="GO:0005975">
    <property type="term" value="P:carbohydrate metabolic process"/>
    <property type="evidence" value="ECO:0007669"/>
    <property type="project" value="InterPro"/>
</dbReference>
<dbReference type="RefSeq" id="WP_184287817.1">
    <property type="nucleotide sequence ID" value="NZ_JACHJO010000002.1"/>
</dbReference>
<protein>
    <submittedName>
        <fullName evidence="6">Peptidoglycan/xylan/chitin deacetylase (PgdA/CDA1 family)</fullName>
    </submittedName>
</protein>
<dbReference type="SUPFAM" id="SSF88713">
    <property type="entry name" value="Glycoside hydrolase/deacetylase"/>
    <property type="match status" value="1"/>
</dbReference>
<evidence type="ECO:0000313" key="6">
    <source>
        <dbReference type="EMBL" id="MBB6118958.1"/>
    </source>
</evidence>
<feature type="region of interest" description="Disordered" evidence="3">
    <location>
        <begin position="27"/>
        <end position="46"/>
    </location>
</feature>
<feature type="domain" description="NodB homology" evidence="5">
    <location>
        <begin position="51"/>
        <end position="231"/>
    </location>
</feature>
<dbReference type="GO" id="GO:0016810">
    <property type="term" value="F:hydrolase activity, acting on carbon-nitrogen (but not peptide) bonds"/>
    <property type="evidence" value="ECO:0007669"/>
    <property type="project" value="InterPro"/>
</dbReference>
<evidence type="ECO:0000256" key="2">
    <source>
        <dbReference type="ARBA" id="ARBA00022801"/>
    </source>
</evidence>
<sequence>MKTSRRRVRGPLLAVLLTLGLSLSATPASAFPGSPGPATPDIVDSTEHGGRTVALTFDDGPNPEDTPELLDVLRRHRVRAVFCLQGDQVQRHPGIARRIAREGHTLCNHSMYHGDMGDWSEEEIRADLLETDAAIREAVPFARIPYFRAPYGSWGRSPGVAADLGMQPLGWSLAVEDWVPPGTDELVRRVEEGVGPGAVVLLHDGGGDRSQTVEAVARVVPELRSAGWRFTLPARRG</sequence>
<gene>
    <name evidence="6" type="ORF">FHS13_000890</name>
</gene>
<accession>A0A841IRX5</accession>
<reference evidence="6 7" key="1">
    <citation type="submission" date="2020-08" db="EMBL/GenBank/DDBJ databases">
        <title>Genomic Encyclopedia of Type Strains, Phase III (KMG-III): the genomes of soil and plant-associated and newly described type strains.</title>
        <authorList>
            <person name="Whitman W."/>
        </authorList>
    </citation>
    <scope>NUCLEOTIDE SEQUENCE [LARGE SCALE GENOMIC DNA]</scope>
    <source>
        <strain evidence="6 7">CECT 8712</strain>
    </source>
</reference>
<dbReference type="InterPro" id="IPR002509">
    <property type="entry name" value="NODB_dom"/>
</dbReference>
<dbReference type="Proteomes" id="UP000536604">
    <property type="component" value="Unassembled WGS sequence"/>
</dbReference>
<keyword evidence="2" id="KW-0378">Hydrolase</keyword>
<dbReference type="PANTHER" id="PTHR10587:SF133">
    <property type="entry name" value="CHITIN DEACETYLASE 1-RELATED"/>
    <property type="match status" value="1"/>
</dbReference>
<evidence type="ECO:0000256" key="3">
    <source>
        <dbReference type="SAM" id="MobiDB-lite"/>
    </source>
</evidence>
<feature type="chain" id="PRO_5032972828" evidence="4">
    <location>
        <begin position="31"/>
        <end position="237"/>
    </location>
</feature>
<dbReference type="InterPro" id="IPR011330">
    <property type="entry name" value="Glyco_hydro/deAcase_b/a-brl"/>
</dbReference>
<dbReference type="Pfam" id="PF01522">
    <property type="entry name" value="Polysacc_deac_1"/>
    <property type="match status" value="1"/>
</dbReference>
<evidence type="ECO:0000313" key="7">
    <source>
        <dbReference type="Proteomes" id="UP000536604"/>
    </source>
</evidence>
<keyword evidence="1" id="KW-0479">Metal-binding</keyword>
<dbReference type="GO" id="GO:0046872">
    <property type="term" value="F:metal ion binding"/>
    <property type="evidence" value="ECO:0007669"/>
    <property type="project" value="UniProtKB-KW"/>
</dbReference>